<dbReference type="GO" id="GO:0015986">
    <property type="term" value="P:proton motive force-driven ATP synthesis"/>
    <property type="evidence" value="ECO:0007669"/>
    <property type="project" value="InterPro"/>
</dbReference>
<evidence type="ECO:0000313" key="12">
    <source>
        <dbReference type="WBParaSite" id="ACRNAN_scaffold6739.g15975.t1"/>
    </source>
</evidence>
<evidence type="ECO:0000256" key="7">
    <source>
        <dbReference type="ARBA" id="ARBA00023128"/>
    </source>
</evidence>
<evidence type="ECO:0000256" key="4">
    <source>
        <dbReference type="ARBA" id="ARBA00022547"/>
    </source>
</evidence>
<name>A0A914EBX2_9BILA</name>
<keyword evidence="10" id="KW-0812">Transmembrane</keyword>
<evidence type="ECO:0000256" key="10">
    <source>
        <dbReference type="SAM" id="Phobius"/>
    </source>
</evidence>
<dbReference type="InterPro" id="IPR006808">
    <property type="entry name" value="ATP_synth_F0_gsu_mt"/>
</dbReference>
<reference evidence="12" key="1">
    <citation type="submission" date="2022-11" db="UniProtKB">
        <authorList>
            <consortium name="WormBaseParasite"/>
        </authorList>
    </citation>
    <scope>IDENTIFICATION</scope>
</reference>
<sequence length="147" mass="16941">KYRKMAPTTKLGLLERLALNLGVVYRYHAAQFPRRKELLKNILLRELKPPTLAELPAIKRDFQALEKALQSQAYRNLTVKEALVYTAVFVEVICWFFVGEIIGRRNHTGYLVPSNYVSKKTRAEHAAIDPRDSNILPPVTPKYAKYE</sequence>
<protein>
    <submittedName>
        <fullName evidence="12">Uncharacterized protein</fullName>
    </submittedName>
</protein>
<dbReference type="GO" id="GO:0031966">
    <property type="term" value="C:mitochondrial membrane"/>
    <property type="evidence" value="ECO:0007669"/>
    <property type="project" value="UniProtKB-SubCell"/>
</dbReference>
<keyword evidence="5" id="KW-0375">Hydrogen ion transport</keyword>
<dbReference type="WBParaSite" id="ACRNAN_scaffold6739.g15975.t1">
    <property type="protein sequence ID" value="ACRNAN_scaffold6739.g15975.t1"/>
    <property type="gene ID" value="ACRNAN_scaffold6739.g15975"/>
</dbReference>
<evidence type="ECO:0000256" key="3">
    <source>
        <dbReference type="ARBA" id="ARBA00022448"/>
    </source>
</evidence>
<comment type="similarity">
    <text evidence="2">Belongs to the ATPase g subunit family.</text>
</comment>
<keyword evidence="4" id="KW-0138">CF(0)</keyword>
<keyword evidence="3" id="KW-0813">Transport</keyword>
<proteinExistence type="inferred from homology"/>
<evidence type="ECO:0000256" key="1">
    <source>
        <dbReference type="ARBA" id="ARBA00004325"/>
    </source>
</evidence>
<dbReference type="Proteomes" id="UP000887540">
    <property type="component" value="Unplaced"/>
</dbReference>
<organism evidence="11 12">
    <name type="scientific">Acrobeloides nanus</name>
    <dbReference type="NCBI Taxonomy" id="290746"/>
    <lineage>
        <taxon>Eukaryota</taxon>
        <taxon>Metazoa</taxon>
        <taxon>Ecdysozoa</taxon>
        <taxon>Nematoda</taxon>
        <taxon>Chromadorea</taxon>
        <taxon>Rhabditida</taxon>
        <taxon>Tylenchina</taxon>
        <taxon>Cephalobomorpha</taxon>
        <taxon>Cephaloboidea</taxon>
        <taxon>Cephalobidae</taxon>
        <taxon>Acrobeloides</taxon>
    </lineage>
</organism>
<dbReference type="GO" id="GO:0015078">
    <property type="term" value="F:proton transmembrane transporter activity"/>
    <property type="evidence" value="ECO:0007669"/>
    <property type="project" value="InterPro"/>
</dbReference>
<evidence type="ECO:0000256" key="8">
    <source>
        <dbReference type="ARBA" id="ARBA00023136"/>
    </source>
</evidence>
<keyword evidence="7" id="KW-0496">Mitochondrion</keyword>
<feature type="transmembrane region" description="Helical" evidence="10">
    <location>
        <begin position="82"/>
        <end position="102"/>
    </location>
</feature>
<dbReference type="Pfam" id="PF04718">
    <property type="entry name" value="ATP-synt_G"/>
    <property type="match status" value="1"/>
</dbReference>
<keyword evidence="8 10" id="KW-0472">Membrane</keyword>
<dbReference type="GO" id="GO:0045259">
    <property type="term" value="C:proton-transporting ATP synthase complex"/>
    <property type="evidence" value="ECO:0007669"/>
    <property type="project" value="UniProtKB-KW"/>
</dbReference>
<keyword evidence="9" id="KW-0066">ATP synthesis</keyword>
<evidence type="ECO:0000313" key="11">
    <source>
        <dbReference type="Proteomes" id="UP000887540"/>
    </source>
</evidence>
<keyword evidence="11" id="KW-1185">Reference proteome</keyword>
<dbReference type="AlphaFoldDB" id="A0A914EBX2"/>
<keyword evidence="10" id="KW-1133">Transmembrane helix</keyword>
<evidence type="ECO:0000256" key="2">
    <source>
        <dbReference type="ARBA" id="ARBA00005699"/>
    </source>
</evidence>
<evidence type="ECO:0000256" key="5">
    <source>
        <dbReference type="ARBA" id="ARBA00022781"/>
    </source>
</evidence>
<accession>A0A914EBX2</accession>
<keyword evidence="6" id="KW-0406">Ion transport</keyword>
<evidence type="ECO:0000256" key="9">
    <source>
        <dbReference type="ARBA" id="ARBA00023310"/>
    </source>
</evidence>
<comment type="subcellular location">
    <subcellularLocation>
        <location evidence="1">Mitochondrion membrane</location>
    </subcellularLocation>
</comment>
<dbReference type="PANTHER" id="PTHR12386">
    <property type="entry name" value="ATP SYNTHASE SUBUNIT"/>
    <property type="match status" value="1"/>
</dbReference>
<evidence type="ECO:0000256" key="6">
    <source>
        <dbReference type="ARBA" id="ARBA00023065"/>
    </source>
</evidence>